<evidence type="ECO:0000256" key="18">
    <source>
        <dbReference type="ARBA" id="ARBA00047683"/>
    </source>
</evidence>
<dbReference type="InterPro" id="IPR001468">
    <property type="entry name" value="Indole-3-GlycerolPSynthase_CS"/>
</dbReference>
<dbReference type="InterPro" id="IPR050472">
    <property type="entry name" value="Anth_synth/Amidotransfase"/>
</dbReference>
<reference evidence="22" key="1">
    <citation type="submission" date="2020-05" db="EMBL/GenBank/DDBJ databases">
        <title>Phylogenomic resolution of chytrid fungi.</title>
        <authorList>
            <person name="Stajich J.E."/>
            <person name="Amses K."/>
            <person name="Simmons R."/>
            <person name="Seto K."/>
            <person name="Myers J."/>
            <person name="Bonds A."/>
            <person name="Quandt C.A."/>
            <person name="Barry K."/>
            <person name="Liu P."/>
            <person name="Grigoriev I."/>
            <person name="Longcore J.E."/>
            <person name="James T.Y."/>
        </authorList>
    </citation>
    <scope>NUCLEOTIDE SEQUENCE</scope>
    <source>
        <strain evidence="22">PLAUS21</strain>
    </source>
</reference>
<evidence type="ECO:0000313" key="22">
    <source>
        <dbReference type="EMBL" id="KAJ3259597.1"/>
    </source>
</evidence>
<protein>
    <recommendedName>
        <fullName evidence="10">Multifunctional tryptophan biosynthesis protein</fullName>
        <ecNumber evidence="8">4.1.1.48</ecNumber>
        <ecNumber evidence="7">4.1.3.27</ecNumber>
        <ecNumber evidence="9">5.3.1.24</ecNumber>
    </recommendedName>
</protein>
<dbReference type="InterPro" id="IPR006221">
    <property type="entry name" value="TrpG/PapA_dom"/>
</dbReference>
<dbReference type="EC" id="5.3.1.24" evidence="9"/>
<evidence type="ECO:0000259" key="19">
    <source>
        <dbReference type="Pfam" id="PF00117"/>
    </source>
</evidence>
<dbReference type="GO" id="GO:0005829">
    <property type="term" value="C:cytosol"/>
    <property type="evidence" value="ECO:0007669"/>
    <property type="project" value="TreeGrafter"/>
</dbReference>
<dbReference type="GO" id="GO:0004425">
    <property type="term" value="F:indole-3-glycerol-phosphate synthase activity"/>
    <property type="evidence" value="ECO:0007669"/>
    <property type="project" value="UniProtKB-EC"/>
</dbReference>
<sequence>MTTLLIDNYDSFTWNVYQSLCNLGASVVVHRNDFITLEEAIALNPKNLVISPGPGHPSEAGISNVLLKHFAGKIPILGVCLGEQCMFELYGGTVAPCGELIHGKTTPVQHDGKGLYDGVSQNIECTRYHSLSGVPKTLPKELEVTSWTESGIIMGVRHKQFVMEGVQYHPESIASEEGEKMFANFLSWEGGLWSELKVNRDNLKFTQKSEEQEDVGHGIPLHLASKMNSTAKPAQLKVENESILQKIYQKRIKDVFDQKNLPGFSMAYLERSYALGLAPTLISFPDRLKQSINQHGVAVLAEVKRASPSKGEIDMYAHAGQQSLLYADGGAACISVLTEPNWFKGSIADLQTVRASLERLTNRPAVLRKEFIFDEYQILEARLAGADTVLLIVAMLTDAQLTKLIDYSRNLGMEPLVEVAAVSEMKRAINLGAKVIGVNNRDLNTFQVDMNRTTTLSALTENSDIILLALSGITSRKDVETYIDSGAQGVLVGEALMRAANKPEMVKELLGARKPDGASQKVKICGITNIGDALHACDGGADFIGLIFEQKSPRYVTKDAAKTIVDAIRAVYPKAEKILGDSNLLTIPITSSEWFSTQKFDQRPAIVGVFTSHTAAEINEISAFCNLDYIQLHKPKSVQFHKLLNKPVIQVIGVDASATDVFNQVVLGVERYKLSAKAILLDTTTPSAIGGTGHTFDWSLVSKLAELGIPVGLAGGLTPENVKEASQLKPVFVDACSGVEASKGIKDPNLVSKFIKNSK</sequence>
<dbReference type="NCBIfam" id="TIGR00566">
    <property type="entry name" value="trpG_papA"/>
    <property type="match status" value="1"/>
</dbReference>
<proteinExistence type="inferred from homology"/>
<evidence type="ECO:0000256" key="1">
    <source>
        <dbReference type="ARBA" id="ARBA00001164"/>
    </source>
</evidence>
<dbReference type="EC" id="4.1.3.27" evidence="7"/>
<dbReference type="CDD" id="cd00405">
    <property type="entry name" value="PRAI"/>
    <property type="match status" value="1"/>
</dbReference>
<comment type="catalytic activity">
    <reaction evidence="2">
        <text>1-(2-carboxyphenylamino)-1-deoxy-D-ribulose 5-phosphate + H(+) = (1S,2R)-1-C-(indol-3-yl)glycerol 3-phosphate + CO2 + H2O</text>
        <dbReference type="Rhea" id="RHEA:23476"/>
        <dbReference type="ChEBI" id="CHEBI:15377"/>
        <dbReference type="ChEBI" id="CHEBI:15378"/>
        <dbReference type="ChEBI" id="CHEBI:16526"/>
        <dbReference type="ChEBI" id="CHEBI:58613"/>
        <dbReference type="ChEBI" id="CHEBI:58866"/>
        <dbReference type="EC" id="4.1.1.48"/>
    </reaction>
</comment>
<comment type="catalytic activity">
    <reaction evidence="1">
        <text>N-(5-phospho-beta-D-ribosyl)anthranilate = 1-(2-carboxyphenylamino)-1-deoxy-D-ribulose 5-phosphate</text>
        <dbReference type="Rhea" id="RHEA:21540"/>
        <dbReference type="ChEBI" id="CHEBI:18277"/>
        <dbReference type="ChEBI" id="CHEBI:58613"/>
        <dbReference type="EC" id="5.3.1.24"/>
    </reaction>
</comment>
<evidence type="ECO:0000256" key="3">
    <source>
        <dbReference type="ARBA" id="ARBA00003272"/>
    </source>
</evidence>
<dbReference type="HAMAP" id="MF_00135">
    <property type="entry name" value="PRAI"/>
    <property type="match status" value="1"/>
</dbReference>
<evidence type="ECO:0000256" key="14">
    <source>
        <dbReference type="ARBA" id="ARBA00023141"/>
    </source>
</evidence>
<evidence type="ECO:0000259" key="20">
    <source>
        <dbReference type="Pfam" id="PF00218"/>
    </source>
</evidence>
<dbReference type="PROSITE" id="PS00614">
    <property type="entry name" value="IGPS"/>
    <property type="match status" value="1"/>
</dbReference>
<feature type="domain" description="Indole-3-glycerol phosphate synthase" evidence="20">
    <location>
        <begin position="244"/>
        <end position="509"/>
    </location>
</feature>
<dbReference type="InterPro" id="IPR011060">
    <property type="entry name" value="RibuloseP-bd_barrel"/>
</dbReference>
<evidence type="ECO:0000256" key="12">
    <source>
        <dbReference type="ARBA" id="ARBA00022822"/>
    </source>
</evidence>
<evidence type="ECO:0000256" key="2">
    <source>
        <dbReference type="ARBA" id="ARBA00001633"/>
    </source>
</evidence>
<dbReference type="PRINTS" id="PR00096">
    <property type="entry name" value="GATASE"/>
</dbReference>
<dbReference type="PANTHER" id="PTHR43418:SF4">
    <property type="entry name" value="MULTIFUNCTIONAL TRYPTOPHAN BIOSYNTHESIS PROTEIN"/>
    <property type="match status" value="1"/>
</dbReference>
<comment type="caution">
    <text evidence="22">The sequence shown here is derived from an EMBL/GenBank/DDBJ whole genome shotgun (WGS) entry which is preliminary data.</text>
</comment>
<dbReference type="GO" id="GO:0004640">
    <property type="term" value="F:phosphoribosylanthranilate isomerase activity"/>
    <property type="evidence" value="ECO:0007669"/>
    <property type="project" value="UniProtKB-EC"/>
</dbReference>
<dbReference type="SUPFAM" id="SSF51366">
    <property type="entry name" value="Ribulose-phoshate binding barrel"/>
    <property type="match status" value="2"/>
</dbReference>
<keyword evidence="12" id="KW-0822">Tryptophan biosynthesis</keyword>
<dbReference type="Gene3D" id="3.20.20.70">
    <property type="entry name" value="Aldolase class I"/>
    <property type="match status" value="2"/>
</dbReference>
<evidence type="ECO:0000256" key="15">
    <source>
        <dbReference type="ARBA" id="ARBA00023235"/>
    </source>
</evidence>
<dbReference type="Pfam" id="PF00218">
    <property type="entry name" value="IGPS"/>
    <property type="match status" value="1"/>
</dbReference>
<keyword evidence="16" id="KW-0456">Lyase</keyword>
<feature type="domain" description="N-(5'phosphoribosyl) anthranilate isomerase (PRAI)" evidence="21">
    <location>
        <begin position="602"/>
        <end position="757"/>
    </location>
</feature>
<dbReference type="CDD" id="cd00331">
    <property type="entry name" value="IGPS"/>
    <property type="match status" value="1"/>
</dbReference>
<evidence type="ECO:0000256" key="4">
    <source>
        <dbReference type="ARBA" id="ARBA00004664"/>
    </source>
</evidence>
<comment type="pathway">
    <text evidence="4">Amino-acid biosynthesis; L-tryptophan biosynthesis; L-tryptophan from chorismate: step 3/5.</text>
</comment>
<dbReference type="EC" id="4.1.1.48" evidence="8"/>
<dbReference type="Pfam" id="PF00697">
    <property type="entry name" value="PRAI"/>
    <property type="match status" value="1"/>
</dbReference>
<dbReference type="PRINTS" id="PR00097">
    <property type="entry name" value="ANTSNTHASEII"/>
</dbReference>
<dbReference type="Proteomes" id="UP001210925">
    <property type="component" value="Unassembled WGS sequence"/>
</dbReference>
<gene>
    <name evidence="22" type="primary">TRP1</name>
    <name evidence="22" type="ORF">HK103_002151</name>
</gene>
<keyword evidence="23" id="KW-1185">Reference proteome</keyword>
<dbReference type="FunFam" id="3.40.50.880:FF:000031">
    <property type="entry name" value="Multifunctional tryptophan biosynthesis protein"/>
    <property type="match status" value="1"/>
</dbReference>
<evidence type="ECO:0000256" key="5">
    <source>
        <dbReference type="ARBA" id="ARBA00004696"/>
    </source>
</evidence>
<evidence type="ECO:0000256" key="17">
    <source>
        <dbReference type="ARBA" id="ARBA00023268"/>
    </source>
</evidence>
<dbReference type="SUPFAM" id="SSF52317">
    <property type="entry name" value="Class I glutamine amidotransferase-like"/>
    <property type="match status" value="1"/>
</dbReference>
<dbReference type="PROSITE" id="PS51273">
    <property type="entry name" value="GATASE_TYPE_1"/>
    <property type="match status" value="1"/>
</dbReference>
<organism evidence="22 23">
    <name type="scientific">Boothiomyces macroporosus</name>
    <dbReference type="NCBI Taxonomy" id="261099"/>
    <lineage>
        <taxon>Eukaryota</taxon>
        <taxon>Fungi</taxon>
        <taxon>Fungi incertae sedis</taxon>
        <taxon>Chytridiomycota</taxon>
        <taxon>Chytridiomycota incertae sedis</taxon>
        <taxon>Chytridiomycetes</taxon>
        <taxon>Rhizophydiales</taxon>
        <taxon>Terramycetaceae</taxon>
        <taxon>Boothiomyces</taxon>
    </lineage>
</organism>
<dbReference type="EMBL" id="JADGKB010000017">
    <property type="protein sequence ID" value="KAJ3259597.1"/>
    <property type="molecule type" value="Genomic_DNA"/>
</dbReference>
<evidence type="ECO:0000256" key="7">
    <source>
        <dbReference type="ARBA" id="ARBA00012266"/>
    </source>
</evidence>
<dbReference type="CDD" id="cd01743">
    <property type="entry name" value="GATase1_Anthranilate_Synthase"/>
    <property type="match status" value="1"/>
</dbReference>
<evidence type="ECO:0000256" key="8">
    <source>
        <dbReference type="ARBA" id="ARBA00012362"/>
    </source>
</evidence>
<evidence type="ECO:0000256" key="13">
    <source>
        <dbReference type="ARBA" id="ARBA00022962"/>
    </source>
</evidence>
<evidence type="ECO:0000313" key="23">
    <source>
        <dbReference type="Proteomes" id="UP001210925"/>
    </source>
</evidence>
<dbReference type="GO" id="GO:0000162">
    <property type="term" value="P:L-tryptophan biosynthetic process"/>
    <property type="evidence" value="ECO:0007669"/>
    <property type="project" value="UniProtKB-KW"/>
</dbReference>
<dbReference type="FunFam" id="3.20.20.70:FF:000136">
    <property type="entry name" value="Multifunctional tryptophan biosynthesis protein"/>
    <property type="match status" value="1"/>
</dbReference>
<keyword evidence="14" id="KW-0057">Aromatic amino acid biosynthesis</keyword>
<dbReference type="AlphaFoldDB" id="A0AAD5UNH4"/>
<comment type="function">
    <text evidence="3">Trifunctional enzyme bearing the Gln amidotransferase (GATase) domain of anthranilate synthase, indole-glycerolphosphate synthase, and phosphoribosylanthranilate isomerase activities.</text>
</comment>
<keyword evidence="15" id="KW-0413">Isomerase</keyword>
<dbReference type="InterPro" id="IPR001240">
    <property type="entry name" value="PRAI_dom"/>
</dbReference>
<evidence type="ECO:0000256" key="10">
    <source>
        <dbReference type="ARBA" id="ARBA00018819"/>
    </source>
</evidence>
<dbReference type="PANTHER" id="PTHR43418">
    <property type="entry name" value="MULTIFUNCTIONAL TRYPTOPHAN BIOSYNTHESIS PROTEIN-RELATED"/>
    <property type="match status" value="1"/>
</dbReference>
<evidence type="ECO:0000256" key="16">
    <source>
        <dbReference type="ARBA" id="ARBA00023239"/>
    </source>
</evidence>
<dbReference type="InterPro" id="IPR013798">
    <property type="entry name" value="Indole-3-glycerol_P_synth_dom"/>
</dbReference>
<accession>A0AAD5UNH4</accession>
<comment type="pathway">
    <text evidence="5">Amino-acid biosynthesis; L-tryptophan biosynthesis; L-tryptophan from chorismate: step 4/5.</text>
</comment>
<keyword evidence="13" id="KW-0315">Glutamine amidotransferase</keyword>
<evidence type="ECO:0000256" key="9">
    <source>
        <dbReference type="ARBA" id="ARBA00012572"/>
    </source>
</evidence>
<comment type="pathway">
    <text evidence="6">Amino-acid biosynthesis; L-tryptophan biosynthesis; L-tryptophan from chorismate: step 1/5.</text>
</comment>
<keyword evidence="11" id="KW-0028">Amino-acid biosynthesis</keyword>
<dbReference type="GO" id="GO:0004049">
    <property type="term" value="F:anthranilate synthase activity"/>
    <property type="evidence" value="ECO:0007669"/>
    <property type="project" value="UniProtKB-EC"/>
</dbReference>
<dbReference type="InterPro" id="IPR013785">
    <property type="entry name" value="Aldolase_TIM"/>
</dbReference>
<dbReference type="InterPro" id="IPR029062">
    <property type="entry name" value="Class_I_gatase-like"/>
</dbReference>
<comment type="catalytic activity">
    <reaction evidence="18">
        <text>chorismate + L-glutamine = anthranilate + pyruvate + L-glutamate + H(+)</text>
        <dbReference type="Rhea" id="RHEA:21732"/>
        <dbReference type="ChEBI" id="CHEBI:15361"/>
        <dbReference type="ChEBI" id="CHEBI:15378"/>
        <dbReference type="ChEBI" id="CHEBI:16567"/>
        <dbReference type="ChEBI" id="CHEBI:29748"/>
        <dbReference type="ChEBI" id="CHEBI:29985"/>
        <dbReference type="ChEBI" id="CHEBI:58359"/>
        <dbReference type="EC" id="4.1.3.27"/>
    </reaction>
</comment>
<dbReference type="Gene3D" id="3.40.50.880">
    <property type="match status" value="1"/>
</dbReference>
<evidence type="ECO:0000256" key="11">
    <source>
        <dbReference type="ARBA" id="ARBA00022605"/>
    </source>
</evidence>
<dbReference type="Pfam" id="PF00117">
    <property type="entry name" value="GATase"/>
    <property type="match status" value="1"/>
</dbReference>
<evidence type="ECO:0000256" key="6">
    <source>
        <dbReference type="ARBA" id="ARBA00004873"/>
    </source>
</evidence>
<keyword evidence="17" id="KW-0511">Multifunctional enzyme</keyword>
<name>A0AAD5UNH4_9FUNG</name>
<dbReference type="InterPro" id="IPR017926">
    <property type="entry name" value="GATASE"/>
</dbReference>
<evidence type="ECO:0000259" key="21">
    <source>
        <dbReference type="Pfam" id="PF00697"/>
    </source>
</evidence>
<feature type="domain" description="Glutamine amidotransferase" evidence="19">
    <location>
        <begin position="4"/>
        <end position="186"/>
    </location>
</feature>